<dbReference type="KEGG" id="nja:NSJP_3338"/>
<evidence type="ECO:0000256" key="5">
    <source>
        <dbReference type="ARBA" id="ARBA00022801"/>
    </source>
</evidence>
<evidence type="ECO:0000259" key="7">
    <source>
        <dbReference type="Pfam" id="PF00884"/>
    </source>
</evidence>
<dbReference type="AlphaFoldDB" id="A0A1W1I935"/>
<dbReference type="EMBL" id="LT828648">
    <property type="protein sequence ID" value="SLM49505.1"/>
    <property type="molecule type" value="Genomic_DNA"/>
</dbReference>
<comment type="similarity">
    <text evidence="2">Belongs to the sulfatase family.</text>
</comment>
<dbReference type="PANTHER" id="PTHR42693">
    <property type="entry name" value="ARYLSULFATASE FAMILY MEMBER"/>
    <property type="match status" value="1"/>
</dbReference>
<keyword evidence="6" id="KW-0106">Calcium</keyword>
<keyword evidence="5" id="KW-0378">Hydrolase</keyword>
<dbReference type="InterPro" id="IPR050738">
    <property type="entry name" value="Sulfatase"/>
</dbReference>
<dbReference type="Proteomes" id="UP000192042">
    <property type="component" value="Chromosome I"/>
</dbReference>
<dbReference type="SUPFAM" id="SSF53649">
    <property type="entry name" value="Alkaline phosphatase-like"/>
    <property type="match status" value="1"/>
</dbReference>
<evidence type="ECO:0000313" key="9">
    <source>
        <dbReference type="Proteomes" id="UP000192042"/>
    </source>
</evidence>
<dbReference type="CDD" id="cd16142">
    <property type="entry name" value="ARS_like"/>
    <property type="match status" value="1"/>
</dbReference>
<evidence type="ECO:0000256" key="4">
    <source>
        <dbReference type="ARBA" id="ARBA00022729"/>
    </source>
</evidence>
<evidence type="ECO:0000256" key="2">
    <source>
        <dbReference type="ARBA" id="ARBA00008779"/>
    </source>
</evidence>
<dbReference type="GO" id="GO:0004065">
    <property type="term" value="F:arylsulfatase activity"/>
    <property type="evidence" value="ECO:0007669"/>
    <property type="project" value="TreeGrafter"/>
</dbReference>
<keyword evidence="3" id="KW-0479">Metal-binding</keyword>
<evidence type="ECO:0000256" key="1">
    <source>
        <dbReference type="ARBA" id="ARBA00001913"/>
    </source>
</evidence>
<dbReference type="RefSeq" id="WP_197685435.1">
    <property type="nucleotide sequence ID" value="NZ_LT828648.1"/>
</dbReference>
<organism evidence="8 9">
    <name type="scientific">Nitrospira japonica</name>
    <dbReference type="NCBI Taxonomy" id="1325564"/>
    <lineage>
        <taxon>Bacteria</taxon>
        <taxon>Pseudomonadati</taxon>
        <taxon>Nitrospirota</taxon>
        <taxon>Nitrospiria</taxon>
        <taxon>Nitrospirales</taxon>
        <taxon>Nitrospiraceae</taxon>
        <taxon>Nitrospira</taxon>
    </lineage>
</organism>
<comment type="cofactor">
    <cofactor evidence="1">
        <name>Ca(2+)</name>
        <dbReference type="ChEBI" id="CHEBI:29108"/>
    </cofactor>
</comment>
<gene>
    <name evidence="8" type="ORF">NSJP_3338</name>
</gene>
<feature type="domain" description="Sulfatase N-terminal" evidence="7">
    <location>
        <begin position="32"/>
        <end position="372"/>
    </location>
</feature>
<dbReference type="Pfam" id="PF00884">
    <property type="entry name" value="Sulfatase"/>
    <property type="match status" value="1"/>
</dbReference>
<dbReference type="Gene3D" id="3.30.1120.10">
    <property type="match status" value="1"/>
</dbReference>
<dbReference type="GO" id="GO:0046872">
    <property type="term" value="F:metal ion binding"/>
    <property type="evidence" value="ECO:0007669"/>
    <property type="project" value="UniProtKB-KW"/>
</dbReference>
<keyword evidence="4" id="KW-0732">Signal</keyword>
<reference evidence="8 9" key="1">
    <citation type="submission" date="2017-03" db="EMBL/GenBank/DDBJ databases">
        <authorList>
            <person name="Afonso C.L."/>
            <person name="Miller P.J."/>
            <person name="Scott M.A."/>
            <person name="Spackman E."/>
            <person name="Goraichik I."/>
            <person name="Dimitrov K.M."/>
            <person name="Suarez D.L."/>
            <person name="Swayne D.E."/>
        </authorList>
    </citation>
    <scope>NUCLEOTIDE SEQUENCE [LARGE SCALE GENOMIC DNA]</scope>
    <source>
        <strain evidence="8">Genome sequencing of Nitrospira japonica strain NJ11</strain>
    </source>
</reference>
<accession>A0A1W1I935</accession>
<evidence type="ECO:0000256" key="3">
    <source>
        <dbReference type="ARBA" id="ARBA00022723"/>
    </source>
</evidence>
<sequence length="504" mass="55146">MDRIVQKMLIYGMVMAAVVEMPVLTQAAERIPNVVFILADNVGYGDMGPYGGGELRGAPTPRTDQLAREGLRLTQFLVEPACTPSRAALMTGQYSIRNGLSLVVIEGSPYTLPGRAVTMGELFKNAGYATAAFGKWHLGGAPHSLPTAHGFDEFYGIPPDISWDSATYVDTIELTHSIPAPRQALLARGPQIVEATAGGPLKHIKPFTQEVRADIDNELVAKSIDFMKRHTDAKKPFFLYLPFSMGHIPNLASGQFKGKSRIGNYGDKLMEGDFHVGQIMDTLKELGVENNTILVFASDNGPSGEAFREFGNNGTPDMGSPGPFRGELGEVTEGSIRTFCFIRWPGHVKPGTTSYAMFSIMDFFPTFAAIIGARVPADRPIDGVDQTDVLLGKSDAGHREHLLSFIGADLVAARWKQWRMYFTDIHPTGQGPQRQPGIFSTSAPLAGYPILYNIEMDPHEDLTAGTFGWVTGPLFKTVQEYLESVKKYPNPPSPNITQFRSETR</sequence>
<dbReference type="InterPro" id="IPR017850">
    <property type="entry name" value="Alkaline_phosphatase_core_sf"/>
</dbReference>
<keyword evidence="9" id="KW-1185">Reference proteome</keyword>
<dbReference type="STRING" id="1325564.NSJP_3338"/>
<proteinExistence type="inferred from homology"/>
<dbReference type="InterPro" id="IPR000917">
    <property type="entry name" value="Sulfatase_N"/>
</dbReference>
<protein>
    <submittedName>
        <fullName evidence="8">Arylsulfatase A family protein</fullName>
    </submittedName>
</protein>
<name>A0A1W1I935_9BACT</name>
<dbReference type="PANTHER" id="PTHR42693:SF42">
    <property type="entry name" value="ARYLSULFATASE G"/>
    <property type="match status" value="1"/>
</dbReference>
<evidence type="ECO:0000313" key="8">
    <source>
        <dbReference type="EMBL" id="SLM49505.1"/>
    </source>
</evidence>
<evidence type="ECO:0000256" key="6">
    <source>
        <dbReference type="ARBA" id="ARBA00022837"/>
    </source>
</evidence>
<dbReference type="Gene3D" id="3.40.720.10">
    <property type="entry name" value="Alkaline Phosphatase, subunit A"/>
    <property type="match status" value="1"/>
</dbReference>